<sequence length="99" mass="10686">MTHPKSVAASVIIPVYNGASYIMQQLDALAVQTGNPSFEVLVCDNGSTDDTRAVVESYNASYPLRVVDASQRAGASHARNMGRYRPWAMFLSSAMAMIS</sequence>
<dbReference type="Pfam" id="PF00535">
    <property type="entry name" value="Glycos_transf_2"/>
    <property type="match status" value="1"/>
</dbReference>
<dbReference type="SUPFAM" id="SSF53448">
    <property type="entry name" value="Nucleotide-diphospho-sugar transferases"/>
    <property type="match status" value="1"/>
</dbReference>
<dbReference type="Proteomes" id="UP000250241">
    <property type="component" value="Chromosome"/>
</dbReference>
<dbReference type="InterPro" id="IPR001173">
    <property type="entry name" value="Glyco_trans_2-like"/>
</dbReference>
<proteinExistence type="predicted"/>
<dbReference type="InterPro" id="IPR029044">
    <property type="entry name" value="Nucleotide-diphossugar_trans"/>
</dbReference>
<name>A0A2Z5QYK2_9MICC</name>
<dbReference type="InterPro" id="IPR050834">
    <property type="entry name" value="Glycosyltransf_2"/>
</dbReference>
<reference evidence="2 3" key="1">
    <citation type="submission" date="2016-10" db="EMBL/GenBank/DDBJ databases">
        <title>Genome sequence of Rothia aeria strain JCM11412.</title>
        <authorList>
            <person name="Nambu T."/>
        </authorList>
    </citation>
    <scope>NUCLEOTIDE SEQUENCE [LARGE SCALE GENOMIC DNA]</scope>
    <source>
        <strain evidence="2 3">JCM 11412</strain>
    </source>
</reference>
<evidence type="ECO:0000313" key="3">
    <source>
        <dbReference type="Proteomes" id="UP000250241"/>
    </source>
</evidence>
<keyword evidence="3" id="KW-1185">Reference proteome</keyword>
<evidence type="ECO:0000313" key="2">
    <source>
        <dbReference type="EMBL" id="BAV87390.1"/>
    </source>
</evidence>
<feature type="domain" description="Glycosyltransferase 2-like" evidence="1">
    <location>
        <begin position="10"/>
        <end position="82"/>
    </location>
</feature>
<dbReference type="PANTHER" id="PTHR43685:SF12">
    <property type="entry name" value="GLYCOSYL TRANSFERASE FAMILY 2"/>
    <property type="match status" value="1"/>
</dbReference>
<dbReference type="AlphaFoldDB" id="A0A2Z5QYK2"/>
<accession>A0A2Z5QYK2</accession>
<dbReference type="KEGG" id="raj:RA11412_1091"/>
<evidence type="ECO:0000259" key="1">
    <source>
        <dbReference type="Pfam" id="PF00535"/>
    </source>
</evidence>
<gene>
    <name evidence="2" type="ORF">RA11412_1091</name>
</gene>
<protein>
    <submittedName>
        <fullName evidence="2">Glycosyl transferase</fullName>
    </submittedName>
</protein>
<organism evidence="2 3">
    <name type="scientific">Rothia aeria</name>
    <dbReference type="NCBI Taxonomy" id="172042"/>
    <lineage>
        <taxon>Bacteria</taxon>
        <taxon>Bacillati</taxon>
        <taxon>Actinomycetota</taxon>
        <taxon>Actinomycetes</taxon>
        <taxon>Micrococcales</taxon>
        <taxon>Micrococcaceae</taxon>
        <taxon>Rothia</taxon>
    </lineage>
</organism>
<dbReference type="EMBL" id="AP017895">
    <property type="protein sequence ID" value="BAV87390.1"/>
    <property type="molecule type" value="Genomic_DNA"/>
</dbReference>
<keyword evidence="2" id="KW-0808">Transferase</keyword>
<dbReference type="PANTHER" id="PTHR43685">
    <property type="entry name" value="GLYCOSYLTRANSFERASE"/>
    <property type="match status" value="1"/>
</dbReference>
<dbReference type="CDD" id="cd00761">
    <property type="entry name" value="Glyco_tranf_GTA_type"/>
    <property type="match status" value="1"/>
</dbReference>
<dbReference type="Gene3D" id="3.90.550.10">
    <property type="entry name" value="Spore Coat Polysaccharide Biosynthesis Protein SpsA, Chain A"/>
    <property type="match status" value="1"/>
</dbReference>
<dbReference type="GO" id="GO:0016740">
    <property type="term" value="F:transferase activity"/>
    <property type="evidence" value="ECO:0007669"/>
    <property type="project" value="UniProtKB-KW"/>
</dbReference>